<evidence type="ECO:0000256" key="1">
    <source>
        <dbReference type="ARBA" id="ARBA00022500"/>
    </source>
</evidence>
<comment type="caution">
    <text evidence="6">The sequence shown here is derived from an EMBL/GenBank/DDBJ whole genome shotgun (WGS) entry which is preliminary data.</text>
</comment>
<keyword evidence="7" id="KW-1185">Reference proteome</keyword>
<dbReference type="PROSITE" id="PS50111">
    <property type="entry name" value="CHEMOTAXIS_TRANSDUC_2"/>
    <property type="match status" value="1"/>
</dbReference>
<dbReference type="PANTHER" id="PTHR43531:SF11">
    <property type="entry name" value="METHYL-ACCEPTING CHEMOTAXIS PROTEIN 3"/>
    <property type="match status" value="1"/>
</dbReference>
<reference evidence="6 7" key="1">
    <citation type="submission" date="2020-02" db="EMBL/GenBank/DDBJ databases">
        <title>Rhodobacter algicola sp. nov., isolated from microalga culture.</title>
        <authorList>
            <person name="Park C.-Y."/>
        </authorList>
    </citation>
    <scope>NUCLEOTIDE SEQUENCE [LARGE SCALE GENOMIC DNA]</scope>
    <source>
        <strain evidence="6 7">ETT8</strain>
    </source>
</reference>
<dbReference type="GO" id="GO:0004888">
    <property type="term" value="F:transmembrane signaling receptor activity"/>
    <property type="evidence" value="ECO:0007669"/>
    <property type="project" value="InterPro"/>
</dbReference>
<dbReference type="CDD" id="cd17528">
    <property type="entry name" value="HAMP_III"/>
    <property type="match status" value="1"/>
</dbReference>
<dbReference type="InterPro" id="IPR004089">
    <property type="entry name" value="MCPsignal_dom"/>
</dbReference>
<dbReference type="InterPro" id="IPR051310">
    <property type="entry name" value="MCP_chemotaxis"/>
</dbReference>
<gene>
    <name evidence="6" type="ORF">G3572_03710</name>
</gene>
<dbReference type="EMBL" id="JAAIKE010000001">
    <property type="protein sequence ID" value="NEX45298.1"/>
    <property type="molecule type" value="Genomic_DNA"/>
</dbReference>
<dbReference type="GO" id="GO:0005886">
    <property type="term" value="C:plasma membrane"/>
    <property type="evidence" value="ECO:0007669"/>
    <property type="project" value="TreeGrafter"/>
</dbReference>
<dbReference type="Proteomes" id="UP000481421">
    <property type="component" value="Unassembled WGS sequence"/>
</dbReference>
<dbReference type="InterPro" id="IPR041395">
    <property type="entry name" value="McpB_HAMP_3rd"/>
</dbReference>
<dbReference type="PRINTS" id="PR00260">
    <property type="entry name" value="CHEMTRNSDUCR"/>
</dbReference>
<accession>A0A6B3RK71</accession>
<protein>
    <submittedName>
        <fullName evidence="6">PAS domain-containing protein</fullName>
    </submittedName>
</protein>
<dbReference type="GO" id="GO:0006935">
    <property type="term" value="P:chemotaxis"/>
    <property type="evidence" value="ECO:0007669"/>
    <property type="project" value="UniProtKB-KW"/>
</dbReference>
<dbReference type="Pfam" id="PF18575">
    <property type="entry name" value="HAMP_N3"/>
    <property type="match status" value="1"/>
</dbReference>
<dbReference type="Gene3D" id="1.10.287.950">
    <property type="entry name" value="Methyl-accepting chemotaxis protein"/>
    <property type="match status" value="1"/>
</dbReference>
<proteinExistence type="inferred from homology"/>
<keyword evidence="3" id="KW-0807">Transducer</keyword>
<evidence type="ECO:0000256" key="2">
    <source>
        <dbReference type="ARBA" id="ARBA00029447"/>
    </source>
</evidence>
<dbReference type="SMART" id="SM00283">
    <property type="entry name" value="MA"/>
    <property type="match status" value="1"/>
</dbReference>
<dbReference type="GO" id="GO:0007165">
    <property type="term" value="P:signal transduction"/>
    <property type="evidence" value="ECO:0007669"/>
    <property type="project" value="UniProtKB-KW"/>
</dbReference>
<organism evidence="6 7">
    <name type="scientific">Pseudotabrizicola algicola</name>
    <dbReference type="NCBI Taxonomy" id="2709381"/>
    <lineage>
        <taxon>Bacteria</taxon>
        <taxon>Pseudomonadati</taxon>
        <taxon>Pseudomonadota</taxon>
        <taxon>Alphaproteobacteria</taxon>
        <taxon>Rhodobacterales</taxon>
        <taxon>Paracoccaceae</taxon>
        <taxon>Pseudotabrizicola</taxon>
    </lineage>
</organism>
<feature type="domain" description="Methyl-accepting transducer" evidence="5">
    <location>
        <begin position="283"/>
        <end position="505"/>
    </location>
</feature>
<keyword evidence="1" id="KW-0145">Chemotaxis</keyword>
<dbReference type="Pfam" id="PF00015">
    <property type="entry name" value="MCPsignal"/>
    <property type="match status" value="1"/>
</dbReference>
<evidence type="ECO:0000259" key="5">
    <source>
        <dbReference type="PROSITE" id="PS50111"/>
    </source>
</evidence>
<feature type="region of interest" description="Disordered" evidence="4">
    <location>
        <begin position="558"/>
        <end position="591"/>
    </location>
</feature>
<name>A0A6B3RK71_9RHOB</name>
<sequence>MPDASAAPLTWNSHSAPEALNVLSNPVMIADQDMIIRYVNDSAYKMFELIEADIRKDLPHFRAREVLNKSIDIFHKNPAYQRHLMERITSPHDGKFTIGGKSLMFKATPIFDSAKKLAMIYVEWQDRTFVMQRQDQITRLVTEINAMAEAHTNGIISHYIDTEGYEDDLRVVAAGTNQMVQDHIATKKKILACMTEFAKGNFDAELEKFSGERFFINDTVEAIRTAFKRVTAEMERFCAGLQDGDLSITFNPADFPGDYRRIVSLIENALTSLNRTISAATEQVAQVAITVDQMSQSSQALATNSQIQSSSVDEVSASAEQTSTQVKSNASAADSASRLVAGATTVAADGTNKISEMVSAMDGIRASSQDIAKIIKVIDEIAFQTNLLALNAAVEAARAGQHGRGFAVVAQEVRNLAGRSAKAARETSDLIEDAATRVQSGVRIAGETREAFTRIAQDIKQVQSLVSDIAVASDEQARGVTQINVAIGEIAKTALATSQQADQLASSSSEMQAATETMRSEFSRFKLRNVQPRAAQAITLDSLSPEMLMQLRSMFETQMHGGGSNGDYRKMANGAAPRPNTDRDERGFANF</sequence>
<evidence type="ECO:0000313" key="6">
    <source>
        <dbReference type="EMBL" id="NEX45298.1"/>
    </source>
</evidence>
<evidence type="ECO:0000313" key="7">
    <source>
        <dbReference type="Proteomes" id="UP000481421"/>
    </source>
</evidence>
<dbReference type="PANTHER" id="PTHR43531">
    <property type="entry name" value="PROTEIN ICFG"/>
    <property type="match status" value="1"/>
</dbReference>
<dbReference type="Pfam" id="PF13188">
    <property type="entry name" value="PAS_8"/>
    <property type="match status" value="1"/>
</dbReference>
<evidence type="ECO:0000256" key="4">
    <source>
        <dbReference type="SAM" id="MobiDB-lite"/>
    </source>
</evidence>
<dbReference type="Gene3D" id="3.30.450.20">
    <property type="entry name" value="PAS domain"/>
    <property type="match status" value="1"/>
</dbReference>
<dbReference type="CDD" id="cd11386">
    <property type="entry name" value="MCP_signal"/>
    <property type="match status" value="1"/>
</dbReference>
<dbReference type="SUPFAM" id="SSF58104">
    <property type="entry name" value="Methyl-accepting chemotaxis protein (MCP) signaling domain"/>
    <property type="match status" value="1"/>
</dbReference>
<dbReference type="RefSeq" id="WP_164609302.1">
    <property type="nucleotide sequence ID" value="NZ_JAAIKE010000001.1"/>
</dbReference>
<dbReference type="InterPro" id="IPR000014">
    <property type="entry name" value="PAS"/>
</dbReference>
<evidence type="ECO:0000256" key="3">
    <source>
        <dbReference type="PROSITE-ProRule" id="PRU00284"/>
    </source>
</evidence>
<dbReference type="AlphaFoldDB" id="A0A6B3RK71"/>
<comment type="similarity">
    <text evidence="2">Belongs to the methyl-accepting chemotaxis (MCP) protein family.</text>
</comment>
<dbReference type="InterPro" id="IPR004090">
    <property type="entry name" value="Chemotax_Me-accpt_rcpt"/>
</dbReference>
<feature type="compositionally biased region" description="Basic and acidic residues" evidence="4">
    <location>
        <begin position="580"/>
        <end position="591"/>
    </location>
</feature>